<evidence type="ECO:0000256" key="1">
    <source>
        <dbReference type="ARBA" id="ARBA00022694"/>
    </source>
</evidence>
<dbReference type="AlphaFoldDB" id="A0A3D4VF05"/>
<keyword evidence="5 6" id="KW-0694">RNA-binding</keyword>
<dbReference type="GO" id="GO:0030677">
    <property type="term" value="C:ribonuclease P complex"/>
    <property type="evidence" value="ECO:0007669"/>
    <property type="project" value="TreeGrafter"/>
</dbReference>
<evidence type="ECO:0000313" key="8">
    <source>
        <dbReference type="EMBL" id="HCT58927.1"/>
    </source>
</evidence>
<evidence type="ECO:0000256" key="4">
    <source>
        <dbReference type="ARBA" id="ARBA00022801"/>
    </source>
</evidence>
<dbReference type="GO" id="GO:0004526">
    <property type="term" value="F:ribonuclease P activity"/>
    <property type="evidence" value="ECO:0007669"/>
    <property type="project" value="UniProtKB-UniRule"/>
</dbReference>
<dbReference type="EC" id="3.1.26.5" evidence="6 7"/>
<dbReference type="HAMAP" id="MF_00227">
    <property type="entry name" value="RNase_P"/>
    <property type="match status" value="1"/>
</dbReference>
<accession>A0A3D4VF05</accession>
<keyword evidence="2 6" id="KW-0540">Nuclease</keyword>
<proteinExistence type="inferred from homology"/>
<dbReference type="Pfam" id="PF00825">
    <property type="entry name" value="Ribonuclease_P"/>
    <property type="match status" value="1"/>
</dbReference>
<dbReference type="InterPro" id="IPR000100">
    <property type="entry name" value="RNase_P"/>
</dbReference>
<dbReference type="PANTHER" id="PTHR33992">
    <property type="entry name" value="RIBONUCLEASE P PROTEIN COMPONENT"/>
    <property type="match status" value="1"/>
</dbReference>
<dbReference type="Gene3D" id="3.30.230.10">
    <property type="match status" value="1"/>
</dbReference>
<evidence type="ECO:0000256" key="5">
    <source>
        <dbReference type="ARBA" id="ARBA00022884"/>
    </source>
</evidence>
<keyword evidence="4 6" id="KW-0378">Hydrolase</keyword>
<dbReference type="PANTHER" id="PTHR33992:SF1">
    <property type="entry name" value="RIBONUCLEASE P PROTEIN COMPONENT"/>
    <property type="match status" value="1"/>
</dbReference>
<dbReference type="InterPro" id="IPR014721">
    <property type="entry name" value="Ribsml_uS5_D2-typ_fold_subgr"/>
</dbReference>
<reference evidence="8 9" key="1">
    <citation type="journal article" date="2018" name="Nat. Biotechnol.">
        <title>A standardized bacterial taxonomy based on genome phylogeny substantially revises the tree of life.</title>
        <authorList>
            <person name="Parks D.H."/>
            <person name="Chuvochina M."/>
            <person name="Waite D.W."/>
            <person name="Rinke C."/>
            <person name="Skarshewski A."/>
            <person name="Chaumeil P.A."/>
            <person name="Hugenholtz P."/>
        </authorList>
    </citation>
    <scope>NUCLEOTIDE SEQUENCE [LARGE SCALE GENOMIC DNA]</scope>
    <source>
        <strain evidence="8">UBA8844</strain>
    </source>
</reference>
<comment type="subunit">
    <text evidence="6">Consists of a catalytic RNA component (M1 or rnpB) and a protein subunit.</text>
</comment>
<evidence type="ECO:0000256" key="2">
    <source>
        <dbReference type="ARBA" id="ARBA00022722"/>
    </source>
</evidence>
<organism evidence="8 9">
    <name type="scientific">Gemmatimonas aurantiaca</name>
    <dbReference type="NCBI Taxonomy" id="173480"/>
    <lineage>
        <taxon>Bacteria</taxon>
        <taxon>Pseudomonadati</taxon>
        <taxon>Gemmatimonadota</taxon>
        <taxon>Gemmatimonadia</taxon>
        <taxon>Gemmatimonadales</taxon>
        <taxon>Gemmatimonadaceae</taxon>
        <taxon>Gemmatimonas</taxon>
    </lineage>
</organism>
<protein>
    <recommendedName>
        <fullName evidence="6 7">Ribonuclease P protein component</fullName>
        <shortName evidence="6">RNase P protein</shortName>
        <shortName evidence="6">RNaseP protein</shortName>
        <ecNumber evidence="6 7">3.1.26.5</ecNumber>
    </recommendedName>
    <alternativeName>
        <fullName evidence="6">Protein C5</fullName>
    </alternativeName>
</protein>
<dbReference type="Proteomes" id="UP000264071">
    <property type="component" value="Unassembled WGS sequence"/>
</dbReference>
<dbReference type="GO" id="GO:0001682">
    <property type="term" value="P:tRNA 5'-leader removal"/>
    <property type="evidence" value="ECO:0007669"/>
    <property type="project" value="UniProtKB-UniRule"/>
</dbReference>
<dbReference type="GO" id="GO:0042781">
    <property type="term" value="F:3'-tRNA processing endoribonuclease activity"/>
    <property type="evidence" value="ECO:0007669"/>
    <property type="project" value="TreeGrafter"/>
</dbReference>
<evidence type="ECO:0000256" key="3">
    <source>
        <dbReference type="ARBA" id="ARBA00022759"/>
    </source>
</evidence>
<dbReference type="InterPro" id="IPR020568">
    <property type="entry name" value="Ribosomal_Su5_D2-typ_SF"/>
</dbReference>
<dbReference type="NCBIfam" id="TIGR00188">
    <property type="entry name" value="rnpA"/>
    <property type="match status" value="1"/>
</dbReference>
<evidence type="ECO:0000256" key="7">
    <source>
        <dbReference type="NCBIfam" id="TIGR00188"/>
    </source>
</evidence>
<keyword evidence="3 6" id="KW-0255">Endonuclease</keyword>
<sequence>MTRGPELERVRLEGKRVRSASMEARTTASLLAFARVGFVVPRYKHSAVARNRLKRRLRELVRLYVLPTAPACDVVLRVVPSAYDRPFEALREEVQQLAARLARLHVVPPHGAPPHGAPSPPA</sequence>
<dbReference type="GO" id="GO:0000049">
    <property type="term" value="F:tRNA binding"/>
    <property type="evidence" value="ECO:0007669"/>
    <property type="project" value="UniProtKB-UniRule"/>
</dbReference>
<evidence type="ECO:0000256" key="6">
    <source>
        <dbReference type="HAMAP-Rule" id="MF_00227"/>
    </source>
</evidence>
<dbReference type="SUPFAM" id="SSF54211">
    <property type="entry name" value="Ribosomal protein S5 domain 2-like"/>
    <property type="match status" value="1"/>
</dbReference>
<evidence type="ECO:0000313" key="9">
    <source>
        <dbReference type="Proteomes" id="UP000264071"/>
    </source>
</evidence>
<comment type="catalytic activity">
    <reaction evidence="6">
        <text>Endonucleolytic cleavage of RNA, removing 5'-extranucleotides from tRNA precursor.</text>
        <dbReference type="EC" id="3.1.26.5"/>
    </reaction>
</comment>
<gene>
    <name evidence="6 8" type="primary">rnpA</name>
    <name evidence="8" type="ORF">DGD08_17135</name>
</gene>
<name>A0A3D4VF05_9BACT</name>
<comment type="similarity">
    <text evidence="6">Belongs to the RnpA family.</text>
</comment>
<comment type="caution">
    <text evidence="8">The sequence shown here is derived from an EMBL/GenBank/DDBJ whole genome shotgun (WGS) entry which is preliminary data.</text>
</comment>
<dbReference type="EMBL" id="DPIY01000012">
    <property type="protein sequence ID" value="HCT58927.1"/>
    <property type="molecule type" value="Genomic_DNA"/>
</dbReference>
<keyword evidence="1 6" id="KW-0819">tRNA processing</keyword>
<comment type="function">
    <text evidence="6">RNaseP catalyzes the removal of the 5'-leader sequence from pre-tRNA to produce the mature 5'-terminus. It can also cleave other RNA substrates such as 4.5S RNA. The protein component plays an auxiliary but essential role in vivo by binding to the 5'-leader sequence and broadening the substrate specificity of the ribozyme.</text>
</comment>